<accession>A0ABW2LAG6</accession>
<dbReference type="InterPro" id="IPR018391">
    <property type="entry name" value="PQQ_b-propeller_rpt"/>
</dbReference>
<keyword evidence="4" id="KW-1185">Reference proteome</keyword>
<dbReference type="InterPro" id="IPR015943">
    <property type="entry name" value="WD40/YVTN_repeat-like_dom_sf"/>
</dbReference>
<feature type="domain" description="Pyrrolo-quinoline quinone repeat" evidence="2">
    <location>
        <begin position="152"/>
        <end position="417"/>
    </location>
</feature>
<name>A0ABW2LAG6_9BACT</name>
<dbReference type="Proteomes" id="UP001596472">
    <property type="component" value="Unassembled WGS sequence"/>
</dbReference>
<feature type="region of interest" description="Disordered" evidence="1">
    <location>
        <begin position="52"/>
        <end position="71"/>
    </location>
</feature>
<dbReference type="InterPro" id="IPR002372">
    <property type="entry name" value="PQQ_rpt_dom"/>
</dbReference>
<evidence type="ECO:0000313" key="3">
    <source>
        <dbReference type="EMBL" id="MFC7339449.1"/>
    </source>
</evidence>
<feature type="region of interest" description="Disordered" evidence="1">
    <location>
        <begin position="1"/>
        <end position="25"/>
    </location>
</feature>
<proteinExistence type="predicted"/>
<dbReference type="PANTHER" id="PTHR34512:SF30">
    <property type="entry name" value="OUTER MEMBRANE PROTEIN ASSEMBLY FACTOR BAMB"/>
    <property type="match status" value="1"/>
</dbReference>
<protein>
    <submittedName>
        <fullName evidence="3">PQQ-binding-like beta-propeller repeat protein</fullName>
    </submittedName>
</protein>
<dbReference type="EMBL" id="JBHTBS010000017">
    <property type="protein sequence ID" value="MFC7339449.1"/>
    <property type="molecule type" value="Genomic_DNA"/>
</dbReference>
<evidence type="ECO:0000259" key="2">
    <source>
        <dbReference type="Pfam" id="PF13570"/>
    </source>
</evidence>
<comment type="caution">
    <text evidence="3">The sequence shown here is derived from an EMBL/GenBank/DDBJ whole genome shotgun (WGS) entry which is preliminary data.</text>
</comment>
<dbReference type="Pfam" id="PF13570">
    <property type="entry name" value="Beta-prop_ACSF4"/>
    <property type="match status" value="1"/>
</dbReference>
<organism evidence="3 4">
    <name type="scientific">Haloferula chungangensis</name>
    <dbReference type="NCBI Taxonomy" id="1048331"/>
    <lineage>
        <taxon>Bacteria</taxon>
        <taxon>Pseudomonadati</taxon>
        <taxon>Verrucomicrobiota</taxon>
        <taxon>Verrucomicrobiia</taxon>
        <taxon>Verrucomicrobiales</taxon>
        <taxon>Verrucomicrobiaceae</taxon>
        <taxon>Haloferula</taxon>
    </lineage>
</organism>
<reference evidence="4" key="1">
    <citation type="journal article" date="2019" name="Int. J. Syst. Evol. Microbiol.">
        <title>The Global Catalogue of Microorganisms (GCM) 10K type strain sequencing project: providing services to taxonomists for standard genome sequencing and annotation.</title>
        <authorList>
            <consortium name="The Broad Institute Genomics Platform"/>
            <consortium name="The Broad Institute Genome Sequencing Center for Infectious Disease"/>
            <person name="Wu L."/>
            <person name="Ma J."/>
        </authorList>
    </citation>
    <scope>NUCLEOTIDE SEQUENCE [LARGE SCALE GENOMIC DNA]</scope>
    <source>
        <strain evidence="4">CGMCC 4.1467</strain>
    </source>
</reference>
<dbReference type="SUPFAM" id="SSF50998">
    <property type="entry name" value="Quinoprotein alcohol dehydrogenase-like"/>
    <property type="match status" value="2"/>
</dbReference>
<evidence type="ECO:0000256" key="1">
    <source>
        <dbReference type="SAM" id="MobiDB-lite"/>
    </source>
</evidence>
<gene>
    <name evidence="3" type="ORF">ACFQY0_19810</name>
</gene>
<evidence type="ECO:0000313" key="4">
    <source>
        <dbReference type="Proteomes" id="UP001596472"/>
    </source>
</evidence>
<dbReference type="SMART" id="SM00564">
    <property type="entry name" value="PQQ"/>
    <property type="match status" value="4"/>
</dbReference>
<sequence length="418" mass="44752">MKASTSQATPPAPDRDPSSTRGCGKQAGYATSRALILLASLLILPACKKESPPEVEPAASPVQATKPITPDWPITRGGPALQGRVHAPVPQSPAIDWTYDLEAPAMAEATVAEQHLVVGDIMGLVHCLDLETRKLLWSHETDDTIQAAPALSNNRVFVGSGDNTFLALDLKTGDELWSIQGDEKFPSAPVVTSSADGKSEWVLVNGYDGIARCLDASNGEAVWSYKTDNYINGTPAIIDETHVAFGGCDKVIHVIKLSDGTLTNEVTTDAEIISSVATFGKIIYCTTYAHQLVATLADGDSLDWIYEAEDFPFSSAPAINEQVGHVYVGSKDKHLHAVDTTTGELLWRFRTGGPVESSPLVFDDAIVFGSNDGRLYAVTFEGKELWTLDLGEKLSAPAIFAQNRLIVTGAKGTVFVIK</sequence>
<dbReference type="PANTHER" id="PTHR34512">
    <property type="entry name" value="CELL SURFACE PROTEIN"/>
    <property type="match status" value="1"/>
</dbReference>
<dbReference type="Gene3D" id="2.130.10.10">
    <property type="entry name" value="YVTN repeat-like/Quinoprotein amine dehydrogenase"/>
    <property type="match status" value="2"/>
</dbReference>
<dbReference type="InterPro" id="IPR011047">
    <property type="entry name" value="Quinoprotein_ADH-like_sf"/>
</dbReference>